<keyword evidence="3" id="KW-0560">Oxidoreductase</keyword>
<organism evidence="6">
    <name type="scientific">Pelagomonas calceolata</name>
    <dbReference type="NCBI Taxonomy" id="35677"/>
    <lineage>
        <taxon>Eukaryota</taxon>
        <taxon>Sar</taxon>
        <taxon>Stramenopiles</taxon>
        <taxon>Ochrophyta</taxon>
        <taxon>Pelagophyceae</taxon>
        <taxon>Pelagomonadales</taxon>
        <taxon>Pelagomonadaceae</taxon>
        <taxon>Pelagomonas</taxon>
    </lineage>
</organism>
<protein>
    <recommendedName>
        <fullName evidence="5">Prolyl 4-hydroxylase alpha subunit domain-containing protein</fullName>
    </recommendedName>
</protein>
<dbReference type="EMBL" id="CAKKNE010000005">
    <property type="protein sequence ID" value="CAH0376171.1"/>
    <property type="molecule type" value="Genomic_DNA"/>
</dbReference>
<dbReference type="EMBL" id="HBIW01009197">
    <property type="protein sequence ID" value="CAE0692402.1"/>
    <property type="molecule type" value="Transcribed_RNA"/>
</dbReference>
<accession>A0A7S3ZSD7</accession>
<feature type="domain" description="Prolyl 4-hydroxylase alpha subunit" evidence="5">
    <location>
        <begin position="331"/>
        <end position="516"/>
    </location>
</feature>
<dbReference type="InterPro" id="IPR027417">
    <property type="entry name" value="P-loop_NTPase"/>
</dbReference>
<dbReference type="OrthoDB" id="69177at2759"/>
<evidence type="ECO:0000256" key="2">
    <source>
        <dbReference type="ARBA" id="ARBA00022964"/>
    </source>
</evidence>
<evidence type="ECO:0000313" key="7">
    <source>
        <dbReference type="EMBL" id="CAH0376171.1"/>
    </source>
</evidence>
<evidence type="ECO:0000313" key="8">
    <source>
        <dbReference type="Proteomes" id="UP000789595"/>
    </source>
</evidence>
<evidence type="ECO:0000313" key="6">
    <source>
        <dbReference type="EMBL" id="CAE0692402.1"/>
    </source>
</evidence>
<evidence type="ECO:0000256" key="1">
    <source>
        <dbReference type="ARBA" id="ARBA00001961"/>
    </source>
</evidence>
<dbReference type="PANTHER" id="PTHR12083">
    <property type="entry name" value="BIFUNCTIONAL POLYNUCLEOTIDE PHOSPHATASE/KINASE"/>
    <property type="match status" value="1"/>
</dbReference>
<keyword evidence="2" id="KW-0223">Dioxygenase</keyword>
<proteinExistence type="predicted"/>
<dbReference type="InterPro" id="IPR006620">
    <property type="entry name" value="Pro_4_hyd_alph"/>
</dbReference>
<dbReference type="Pfam" id="PF13671">
    <property type="entry name" value="AAA_33"/>
    <property type="match status" value="1"/>
</dbReference>
<gene>
    <name evidence="6" type="ORF">PCAL00307_LOCUS7838</name>
    <name evidence="7" type="ORF">PECAL_5P07360</name>
</gene>
<dbReference type="SMART" id="SM00702">
    <property type="entry name" value="P4Hc"/>
    <property type="match status" value="1"/>
</dbReference>
<evidence type="ECO:0000259" key="5">
    <source>
        <dbReference type="SMART" id="SM00702"/>
    </source>
</evidence>
<dbReference type="GO" id="GO:0005506">
    <property type="term" value="F:iron ion binding"/>
    <property type="evidence" value="ECO:0007669"/>
    <property type="project" value="InterPro"/>
</dbReference>
<evidence type="ECO:0000256" key="3">
    <source>
        <dbReference type="ARBA" id="ARBA00023002"/>
    </source>
</evidence>
<name>A0A7S3ZSD7_9STRA</name>
<reference evidence="7" key="2">
    <citation type="submission" date="2021-11" db="EMBL/GenBank/DDBJ databases">
        <authorList>
            <consortium name="Genoscope - CEA"/>
            <person name="William W."/>
        </authorList>
    </citation>
    <scope>NUCLEOTIDE SEQUENCE</scope>
</reference>
<dbReference type="GO" id="GO:0046403">
    <property type="term" value="F:polynucleotide 3'-phosphatase activity"/>
    <property type="evidence" value="ECO:0007669"/>
    <property type="project" value="TreeGrafter"/>
</dbReference>
<comment type="cofactor">
    <cofactor evidence="1">
        <name>L-ascorbate</name>
        <dbReference type="ChEBI" id="CHEBI:38290"/>
    </cofactor>
</comment>
<dbReference type="GO" id="GO:0016705">
    <property type="term" value="F:oxidoreductase activity, acting on paired donors, with incorporation or reduction of molecular oxygen"/>
    <property type="evidence" value="ECO:0007669"/>
    <property type="project" value="InterPro"/>
</dbReference>
<dbReference type="AlphaFoldDB" id="A0A7S3ZSD7"/>
<feature type="region of interest" description="Disordered" evidence="4">
    <location>
        <begin position="103"/>
        <end position="125"/>
    </location>
</feature>
<dbReference type="Gene3D" id="2.60.120.620">
    <property type="entry name" value="q2cbj1_9rhob like domain"/>
    <property type="match status" value="1"/>
</dbReference>
<dbReference type="GO" id="GO:0006281">
    <property type="term" value="P:DNA repair"/>
    <property type="evidence" value="ECO:0007669"/>
    <property type="project" value="TreeGrafter"/>
</dbReference>
<sequence>MAPKKKAKTAAPPMACFAGAKITVIGANPFQRKLWEAKIGAGTSFLKPSQAASLKEGNDFVVIVVDNVDPATVRAKAGTAQLVVERWITDSIARNERQSAAAHAWGGALEDAAPSPDDESDASNAPETKGLVIVAVGLPGAGKSRFHKEYLAGRDVVRCCQDLLERSRCLALVEETVRAGKCAYVDRCDGYPEQRAPWVEIAKRCNVEVVALRFTADASTCIQRAKARAAQGEHDSTLKSDFARVILKHRSEAEPIGEEEGFDRVCDVYEDDNAANLALVDELLGRTPAPMVEPVAAPSLPDTTAAIRAFALAPADPLPRDVPGYDVDEPLHAKIVDSVITAADAARLIELAAGARDALTGEHGYRWADLDGRMQRDKRQSDRVMVDAPDLARQIFARLSAGLPATWRSRSGGLWRLKGLNERLRFLKYSQPGDFFYPHWDGCFVREVGVERSFVTVLLYLNEGYRGACTTIYDETGRPLPVAPRTGMALVHDHLVRHAVPTLREGVKHVIRTDVMYERVFE</sequence>
<dbReference type="GO" id="GO:0051213">
    <property type="term" value="F:dioxygenase activity"/>
    <property type="evidence" value="ECO:0007669"/>
    <property type="project" value="UniProtKB-KW"/>
</dbReference>
<dbReference type="SUPFAM" id="SSF52540">
    <property type="entry name" value="P-loop containing nucleoside triphosphate hydrolases"/>
    <property type="match status" value="1"/>
</dbReference>
<dbReference type="GO" id="GO:0003690">
    <property type="term" value="F:double-stranded DNA binding"/>
    <property type="evidence" value="ECO:0007669"/>
    <property type="project" value="TreeGrafter"/>
</dbReference>
<dbReference type="PANTHER" id="PTHR12083:SF9">
    <property type="entry name" value="BIFUNCTIONAL POLYNUCLEOTIDE PHOSPHATASE_KINASE"/>
    <property type="match status" value="1"/>
</dbReference>
<keyword evidence="8" id="KW-1185">Reference proteome</keyword>
<reference evidence="6" key="1">
    <citation type="submission" date="2021-01" db="EMBL/GenBank/DDBJ databases">
        <authorList>
            <person name="Corre E."/>
            <person name="Pelletier E."/>
            <person name="Niang G."/>
            <person name="Scheremetjew M."/>
            <person name="Finn R."/>
            <person name="Kale V."/>
            <person name="Holt S."/>
            <person name="Cochrane G."/>
            <person name="Meng A."/>
            <person name="Brown T."/>
            <person name="Cohen L."/>
        </authorList>
    </citation>
    <scope>NUCLEOTIDE SEQUENCE</scope>
    <source>
        <strain evidence="6">CCMP1756</strain>
    </source>
</reference>
<dbReference type="GO" id="GO:0031418">
    <property type="term" value="F:L-ascorbic acid binding"/>
    <property type="evidence" value="ECO:0007669"/>
    <property type="project" value="InterPro"/>
</dbReference>
<evidence type="ECO:0000256" key="4">
    <source>
        <dbReference type="SAM" id="MobiDB-lite"/>
    </source>
</evidence>
<dbReference type="Gene3D" id="3.40.50.300">
    <property type="entry name" value="P-loop containing nucleotide triphosphate hydrolases"/>
    <property type="match status" value="1"/>
</dbReference>
<dbReference type="GO" id="GO:0046404">
    <property type="term" value="F:ATP-dependent polydeoxyribonucleotide 5'-hydroxyl-kinase activity"/>
    <property type="evidence" value="ECO:0007669"/>
    <property type="project" value="TreeGrafter"/>
</dbReference>
<dbReference type="Proteomes" id="UP000789595">
    <property type="component" value="Unassembled WGS sequence"/>
</dbReference>